<reference evidence="1 2" key="1">
    <citation type="submission" date="2024-01" db="EMBL/GenBank/DDBJ databases">
        <authorList>
            <person name="Waweru B."/>
        </authorList>
    </citation>
    <scope>NUCLEOTIDE SEQUENCE [LARGE SCALE GENOMIC DNA]</scope>
</reference>
<evidence type="ECO:0000313" key="1">
    <source>
        <dbReference type="EMBL" id="CAK7337919.1"/>
    </source>
</evidence>
<dbReference type="AlphaFoldDB" id="A0AAV1RMI3"/>
<keyword evidence="2" id="KW-1185">Reference proteome</keyword>
<name>A0AAV1RMI3_9ROSI</name>
<comment type="caution">
    <text evidence="1">The sequence shown here is derived from an EMBL/GenBank/DDBJ whole genome shotgun (WGS) entry which is preliminary data.</text>
</comment>
<accession>A0AAV1RMI3</accession>
<dbReference type="Proteomes" id="UP001314170">
    <property type="component" value="Unassembled WGS sequence"/>
</dbReference>
<evidence type="ECO:0000313" key="2">
    <source>
        <dbReference type="Proteomes" id="UP001314170"/>
    </source>
</evidence>
<protein>
    <submittedName>
        <fullName evidence="1">Uncharacterized protein</fullName>
    </submittedName>
</protein>
<gene>
    <name evidence="1" type="ORF">DCAF_LOCUS12960</name>
</gene>
<sequence>MAFSAALEKAVNSWEHKKNRKLRAVLWCLIIDRSHLSSWTQAFAVSDSIPTYVRLLLLAFA</sequence>
<dbReference type="EMBL" id="CAWUPB010001108">
    <property type="protein sequence ID" value="CAK7337919.1"/>
    <property type="molecule type" value="Genomic_DNA"/>
</dbReference>
<organism evidence="1 2">
    <name type="scientific">Dovyalis caffra</name>
    <dbReference type="NCBI Taxonomy" id="77055"/>
    <lineage>
        <taxon>Eukaryota</taxon>
        <taxon>Viridiplantae</taxon>
        <taxon>Streptophyta</taxon>
        <taxon>Embryophyta</taxon>
        <taxon>Tracheophyta</taxon>
        <taxon>Spermatophyta</taxon>
        <taxon>Magnoliopsida</taxon>
        <taxon>eudicotyledons</taxon>
        <taxon>Gunneridae</taxon>
        <taxon>Pentapetalae</taxon>
        <taxon>rosids</taxon>
        <taxon>fabids</taxon>
        <taxon>Malpighiales</taxon>
        <taxon>Salicaceae</taxon>
        <taxon>Flacourtieae</taxon>
        <taxon>Dovyalis</taxon>
    </lineage>
</organism>
<proteinExistence type="predicted"/>